<accession>A0A0A9D1G7</accession>
<reference evidence="2" key="2">
    <citation type="journal article" date="2015" name="Data Brief">
        <title>Shoot transcriptome of the giant reed, Arundo donax.</title>
        <authorList>
            <person name="Barrero R.A."/>
            <person name="Guerrero F.D."/>
            <person name="Moolhuijzen P."/>
            <person name="Goolsby J.A."/>
            <person name="Tidwell J."/>
            <person name="Bellgard S.E."/>
            <person name="Bellgard M.I."/>
        </authorList>
    </citation>
    <scope>NUCLEOTIDE SEQUENCE</scope>
    <source>
        <tissue evidence="2">Shoot tissue taken approximately 20 cm above the soil surface</tissue>
    </source>
</reference>
<sequence length="90" mass="10421">MDLRPNNRDRLRSTVRTHSKKESSTRLFLTYSEKNNYHAAKKNTFQEKNNTTGVQGTKKRLIHGASMQLPDNDFTISVKVTFITCRYING</sequence>
<protein>
    <submittedName>
        <fullName evidence="2">Uncharacterized protein</fullName>
    </submittedName>
</protein>
<proteinExistence type="predicted"/>
<name>A0A0A9D1G7_ARUDO</name>
<reference evidence="2" key="1">
    <citation type="submission" date="2014-09" db="EMBL/GenBank/DDBJ databases">
        <authorList>
            <person name="Magalhaes I.L.F."/>
            <person name="Oliveira U."/>
            <person name="Santos F.R."/>
            <person name="Vidigal T.H.D.A."/>
            <person name="Brescovit A.D."/>
            <person name="Santos A.J."/>
        </authorList>
    </citation>
    <scope>NUCLEOTIDE SEQUENCE</scope>
    <source>
        <tissue evidence="2">Shoot tissue taken approximately 20 cm above the soil surface</tissue>
    </source>
</reference>
<evidence type="ECO:0000256" key="1">
    <source>
        <dbReference type="SAM" id="MobiDB-lite"/>
    </source>
</evidence>
<evidence type="ECO:0000313" key="2">
    <source>
        <dbReference type="EMBL" id="JAD81616.1"/>
    </source>
</evidence>
<dbReference type="EMBL" id="GBRH01216279">
    <property type="protein sequence ID" value="JAD81616.1"/>
    <property type="molecule type" value="Transcribed_RNA"/>
</dbReference>
<organism evidence="2">
    <name type="scientific">Arundo donax</name>
    <name type="common">Giant reed</name>
    <name type="synonym">Donax arundinaceus</name>
    <dbReference type="NCBI Taxonomy" id="35708"/>
    <lineage>
        <taxon>Eukaryota</taxon>
        <taxon>Viridiplantae</taxon>
        <taxon>Streptophyta</taxon>
        <taxon>Embryophyta</taxon>
        <taxon>Tracheophyta</taxon>
        <taxon>Spermatophyta</taxon>
        <taxon>Magnoliopsida</taxon>
        <taxon>Liliopsida</taxon>
        <taxon>Poales</taxon>
        <taxon>Poaceae</taxon>
        <taxon>PACMAD clade</taxon>
        <taxon>Arundinoideae</taxon>
        <taxon>Arundineae</taxon>
        <taxon>Arundo</taxon>
    </lineage>
</organism>
<dbReference type="AlphaFoldDB" id="A0A0A9D1G7"/>
<feature type="compositionally biased region" description="Basic and acidic residues" evidence="1">
    <location>
        <begin position="1"/>
        <end position="12"/>
    </location>
</feature>
<feature type="region of interest" description="Disordered" evidence="1">
    <location>
        <begin position="1"/>
        <end position="25"/>
    </location>
</feature>